<reference evidence="2 3" key="1">
    <citation type="journal article" date="2012" name="Genome Biol.">
        <title>Genome and low-iron response of an oceanic diatom adapted to chronic iron limitation.</title>
        <authorList>
            <person name="Lommer M."/>
            <person name="Specht M."/>
            <person name="Roy A.S."/>
            <person name="Kraemer L."/>
            <person name="Andreson R."/>
            <person name="Gutowska M.A."/>
            <person name="Wolf J."/>
            <person name="Bergner S.V."/>
            <person name="Schilhabel M.B."/>
            <person name="Klostermeier U.C."/>
            <person name="Beiko R.G."/>
            <person name="Rosenstiel P."/>
            <person name="Hippler M."/>
            <person name="Laroche J."/>
        </authorList>
    </citation>
    <scope>NUCLEOTIDE SEQUENCE [LARGE SCALE GENOMIC DNA]</scope>
    <source>
        <strain evidence="2 3">CCMP1005</strain>
    </source>
</reference>
<feature type="compositionally biased region" description="Basic and acidic residues" evidence="1">
    <location>
        <begin position="89"/>
        <end position="116"/>
    </location>
</feature>
<evidence type="ECO:0000256" key="1">
    <source>
        <dbReference type="SAM" id="MobiDB-lite"/>
    </source>
</evidence>
<feature type="non-terminal residue" evidence="2">
    <location>
        <position position="1"/>
    </location>
</feature>
<gene>
    <name evidence="2" type="ORF">THAOC_13117</name>
</gene>
<feature type="region of interest" description="Disordered" evidence="1">
    <location>
        <begin position="87"/>
        <end position="126"/>
    </location>
</feature>
<evidence type="ECO:0000313" key="3">
    <source>
        <dbReference type="Proteomes" id="UP000266841"/>
    </source>
</evidence>
<dbReference type="Proteomes" id="UP000266841">
    <property type="component" value="Unassembled WGS sequence"/>
</dbReference>
<evidence type="ECO:0000313" key="2">
    <source>
        <dbReference type="EMBL" id="EJK65982.1"/>
    </source>
</evidence>
<keyword evidence="3" id="KW-1185">Reference proteome</keyword>
<sequence length="126" mass="14533">TRRVQGVDEVYPAWPSAFHTRQRVHWFSPCPPSASNNHPCIVGRQFVGYNVLATHDCNTITVHDRRRGEEQTNCYASSWHSEALTARHRTSELRVASRKEGEWGERTERRKEDTRGEASLGMSQLR</sequence>
<dbReference type="AlphaFoldDB" id="K0T6B1"/>
<proteinExistence type="predicted"/>
<protein>
    <submittedName>
        <fullName evidence="2">Uncharacterized protein</fullName>
    </submittedName>
</protein>
<comment type="caution">
    <text evidence="2">The sequence shown here is derived from an EMBL/GenBank/DDBJ whole genome shotgun (WGS) entry which is preliminary data.</text>
</comment>
<accession>K0T6B1</accession>
<name>K0T6B1_THAOC</name>
<dbReference type="EMBL" id="AGNL01015344">
    <property type="protein sequence ID" value="EJK65982.1"/>
    <property type="molecule type" value="Genomic_DNA"/>
</dbReference>
<organism evidence="2 3">
    <name type="scientific">Thalassiosira oceanica</name>
    <name type="common">Marine diatom</name>
    <dbReference type="NCBI Taxonomy" id="159749"/>
    <lineage>
        <taxon>Eukaryota</taxon>
        <taxon>Sar</taxon>
        <taxon>Stramenopiles</taxon>
        <taxon>Ochrophyta</taxon>
        <taxon>Bacillariophyta</taxon>
        <taxon>Coscinodiscophyceae</taxon>
        <taxon>Thalassiosirophycidae</taxon>
        <taxon>Thalassiosirales</taxon>
        <taxon>Thalassiosiraceae</taxon>
        <taxon>Thalassiosira</taxon>
    </lineage>
</organism>